<dbReference type="PANTHER" id="PTHR43428:SF1">
    <property type="entry name" value="ARSENATE REDUCTASE"/>
    <property type="match status" value="1"/>
</dbReference>
<keyword evidence="2" id="KW-1185">Reference proteome</keyword>
<proteinExistence type="predicted"/>
<name>A0A4S8HVX2_9BACT</name>
<dbReference type="EMBL" id="STFF01000003">
    <property type="protein sequence ID" value="THU39770.1"/>
    <property type="molecule type" value="Genomic_DNA"/>
</dbReference>
<dbReference type="SUPFAM" id="SSF52788">
    <property type="entry name" value="Phosphotyrosine protein phosphatases I"/>
    <property type="match status" value="1"/>
</dbReference>
<gene>
    <name evidence="1" type="ORF">FAM09_12510</name>
</gene>
<dbReference type="AlphaFoldDB" id="A0A4S8HVX2"/>
<dbReference type="PANTHER" id="PTHR43428">
    <property type="entry name" value="ARSENATE REDUCTASE"/>
    <property type="match status" value="1"/>
</dbReference>
<comment type="caution">
    <text evidence="1">The sequence shown here is derived from an EMBL/GenBank/DDBJ whole genome shotgun (WGS) entry which is preliminary data.</text>
</comment>
<dbReference type="OrthoDB" id="9793058at2"/>
<sequence>MTNKPKANRELSPVLNDYIENAKKDFDKIPADRKEQLKKIASYVQAKLNAEKKAGLIFICTHNSRRSHMGQLWAYAAANYYGIKGISSFSGGTEATAFHPNAIKALTNAGFSITKKGEGSNPKYEVKYAADAPAVTVFSKKYMDAPNPTTNFVAIMTCSQANEACPVVHGASVKIAIPYEDPKQADGKPNQDDVYNERCRQIATEILYAFSLVKDTN</sequence>
<organism evidence="1 2">
    <name type="scientific">Niastella caeni</name>
    <dbReference type="NCBI Taxonomy" id="2569763"/>
    <lineage>
        <taxon>Bacteria</taxon>
        <taxon>Pseudomonadati</taxon>
        <taxon>Bacteroidota</taxon>
        <taxon>Chitinophagia</taxon>
        <taxon>Chitinophagales</taxon>
        <taxon>Chitinophagaceae</taxon>
        <taxon>Niastella</taxon>
    </lineage>
</organism>
<dbReference type="Gene3D" id="3.40.50.2300">
    <property type="match status" value="1"/>
</dbReference>
<dbReference type="Proteomes" id="UP000306918">
    <property type="component" value="Unassembled WGS sequence"/>
</dbReference>
<evidence type="ECO:0000313" key="2">
    <source>
        <dbReference type="Proteomes" id="UP000306918"/>
    </source>
</evidence>
<protein>
    <submittedName>
        <fullName evidence="1">Protein-tyrosine-phosphatase</fullName>
    </submittedName>
</protein>
<reference evidence="1 2" key="1">
    <citation type="submission" date="2019-04" db="EMBL/GenBank/DDBJ databases">
        <title>Niastella caeni sp. nov., isolated from activated sludge.</title>
        <authorList>
            <person name="Sheng M."/>
        </authorList>
    </citation>
    <scope>NUCLEOTIDE SEQUENCE [LARGE SCALE GENOMIC DNA]</scope>
    <source>
        <strain evidence="1 2">HX-2-15</strain>
    </source>
</reference>
<dbReference type="InterPro" id="IPR036196">
    <property type="entry name" value="Ptyr_pPase_sf"/>
</dbReference>
<evidence type="ECO:0000313" key="1">
    <source>
        <dbReference type="EMBL" id="THU39770.1"/>
    </source>
</evidence>
<accession>A0A4S8HVX2</accession>